<protein>
    <submittedName>
        <fullName evidence="2">Uncharacterized protein</fullName>
    </submittedName>
</protein>
<gene>
    <name evidence="2" type="ORF">EWE75_23635</name>
</gene>
<evidence type="ECO:0000313" key="2">
    <source>
        <dbReference type="EMBL" id="RZF59089.1"/>
    </source>
</evidence>
<name>A0A4Q6XQY4_9SPHN</name>
<organism evidence="2 3">
    <name type="scientific">Sphingomonas populi</name>
    <dbReference type="NCBI Taxonomy" id="2484750"/>
    <lineage>
        <taxon>Bacteria</taxon>
        <taxon>Pseudomonadati</taxon>
        <taxon>Pseudomonadota</taxon>
        <taxon>Alphaproteobacteria</taxon>
        <taxon>Sphingomonadales</taxon>
        <taxon>Sphingomonadaceae</taxon>
        <taxon>Sphingomonas</taxon>
    </lineage>
</organism>
<evidence type="ECO:0000313" key="3">
    <source>
        <dbReference type="Proteomes" id="UP000292085"/>
    </source>
</evidence>
<accession>A0A4Q6XQY4</accession>
<dbReference type="AlphaFoldDB" id="A0A4Q6XQY4"/>
<dbReference type="RefSeq" id="WP_130160501.1">
    <property type="nucleotide sequence ID" value="NZ_SGIS01000092.1"/>
</dbReference>
<feature type="coiled-coil region" evidence="1">
    <location>
        <begin position="18"/>
        <end position="45"/>
    </location>
</feature>
<comment type="caution">
    <text evidence="2">The sequence shown here is derived from an EMBL/GenBank/DDBJ whole genome shotgun (WGS) entry which is preliminary data.</text>
</comment>
<proteinExistence type="predicted"/>
<dbReference type="OrthoDB" id="7063156at2"/>
<evidence type="ECO:0000256" key="1">
    <source>
        <dbReference type="SAM" id="Coils"/>
    </source>
</evidence>
<sequence>MSFFVYHRSGACENDPPLSIFARLLDELEERLNDEEHTSVSVIHESEWGLSCYRDGYVTYEHVEGNGEPRNMRGQSRNKLVALMESLASGDLAALENEPWQAGY</sequence>
<reference evidence="2 3" key="1">
    <citation type="submission" date="2019-02" db="EMBL/GenBank/DDBJ databases">
        <authorList>
            <person name="Li Y."/>
        </authorList>
    </citation>
    <scope>NUCLEOTIDE SEQUENCE [LARGE SCALE GENOMIC DNA]</scope>
    <source>
        <strain evidence="2 3">3-7</strain>
    </source>
</reference>
<keyword evidence="3" id="KW-1185">Reference proteome</keyword>
<dbReference type="EMBL" id="SGIS01000092">
    <property type="protein sequence ID" value="RZF59089.1"/>
    <property type="molecule type" value="Genomic_DNA"/>
</dbReference>
<keyword evidence="1" id="KW-0175">Coiled coil</keyword>
<dbReference type="Proteomes" id="UP000292085">
    <property type="component" value="Unassembled WGS sequence"/>
</dbReference>